<feature type="region of interest" description="Disordered" evidence="2">
    <location>
        <begin position="222"/>
        <end position="261"/>
    </location>
</feature>
<proteinExistence type="predicted"/>
<dbReference type="InterPro" id="IPR001711">
    <property type="entry name" value="PLipase_C_Pinositol-sp_Y"/>
</dbReference>
<dbReference type="SUPFAM" id="SSF51695">
    <property type="entry name" value="PLC-like phosphodiesterases"/>
    <property type="match status" value="1"/>
</dbReference>
<keyword evidence="5" id="KW-1185">Reference proteome</keyword>
<reference evidence="4 5" key="1">
    <citation type="submission" date="2020-05" db="EMBL/GenBank/DDBJ databases">
        <title>Identification and distribution of gene clusters putatively required for synthesis of sphingolipid metabolism inhibitors in phylogenetically diverse species of the filamentous fungus Fusarium.</title>
        <authorList>
            <person name="Kim H.-S."/>
            <person name="Busman M."/>
            <person name="Brown D.W."/>
            <person name="Divon H."/>
            <person name="Uhlig S."/>
            <person name="Proctor R.H."/>
        </authorList>
    </citation>
    <scope>NUCLEOTIDE SEQUENCE [LARGE SCALE GENOMIC DNA]</scope>
    <source>
        <strain evidence="4 5">NRRL 13617</strain>
    </source>
</reference>
<dbReference type="PRINTS" id="PR00390">
    <property type="entry name" value="PHPHLIPASEC"/>
</dbReference>
<dbReference type="GO" id="GO:0048015">
    <property type="term" value="P:phosphatidylinositol-mediated signaling"/>
    <property type="evidence" value="ECO:0007669"/>
    <property type="project" value="TreeGrafter"/>
</dbReference>
<accession>A0A8H5KE40</accession>
<organism evidence="4 5">
    <name type="scientific">Fusarium phyllophilum</name>
    <dbReference type="NCBI Taxonomy" id="47803"/>
    <lineage>
        <taxon>Eukaryota</taxon>
        <taxon>Fungi</taxon>
        <taxon>Dikarya</taxon>
        <taxon>Ascomycota</taxon>
        <taxon>Pezizomycotina</taxon>
        <taxon>Sordariomycetes</taxon>
        <taxon>Hypocreomycetidae</taxon>
        <taxon>Hypocreales</taxon>
        <taxon>Nectriaceae</taxon>
        <taxon>Fusarium</taxon>
        <taxon>Fusarium fujikuroi species complex</taxon>
    </lineage>
</organism>
<dbReference type="SMART" id="SM00148">
    <property type="entry name" value="PLCXc"/>
    <property type="match status" value="1"/>
</dbReference>
<dbReference type="Pfam" id="PF00388">
    <property type="entry name" value="PI-PLC-X"/>
    <property type="match status" value="1"/>
</dbReference>
<evidence type="ECO:0000313" key="4">
    <source>
        <dbReference type="EMBL" id="KAF5570196.1"/>
    </source>
</evidence>
<dbReference type="InterPro" id="IPR017946">
    <property type="entry name" value="PLC-like_Pdiesterase_TIM-brl"/>
</dbReference>
<evidence type="ECO:0000313" key="5">
    <source>
        <dbReference type="Proteomes" id="UP000582016"/>
    </source>
</evidence>
<dbReference type="AlphaFoldDB" id="A0A8H5KE40"/>
<dbReference type="Pfam" id="PF00387">
    <property type="entry name" value="PI-PLC-Y"/>
    <property type="match status" value="1"/>
</dbReference>
<feature type="compositionally biased region" description="Pro residues" evidence="2">
    <location>
        <begin position="246"/>
        <end position="258"/>
    </location>
</feature>
<dbReference type="PROSITE" id="PS50007">
    <property type="entry name" value="PIPLC_X_DOMAIN"/>
    <property type="match status" value="1"/>
</dbReference>
<dbReference type="Proteomes" id="UP000582016">
    <property type="component" value="Unassembled WGS sequence"/>
</dbReference>
<keyword evidence="1" id="KW-0443">Lipid metabolism</keyword>
<dbReference type="InterPro" id="IPR000909">
    <property type="entry name" value="PLipase_C_PInositol-sp_X_dom"/>
</dbReference>
<dbReference type="EC" id="3.1.4.11" evidence="1"/>
<dbReference type="PROSITE" id="PS50008">
    <property type="entry name" value="PIPLC_Y_DOMAIN"/>
    <property type="match status" value="1"/>
</dbReference>
<dbReference type="Gene3D" id="2.60.40.150">
    <property type="entry name" value="C2 domain"/>
    <property type="match status" value="1"/>
</dbReference>
<sequence length="1189" mass="134168">MDLMSLTARELSNRCLEAFQICLTFRSPDPGLSNQHASHDERFEYRLADFNLWIDGIGALAPSKASLDARLSERPIDLSLVKGNLVMLFQSLEDCLDQLKDSGSLEDALLDIDSALESLVTLSLAIRRTGRRSRLQKADRLFIPEEHAELRKHLEAIIQLRPGPGPCCPEDESRTKMASLTPLQCHLVTANLKRRNRFIQAQLHSLGLKKRSVGFEITVPETEEQHTAPAPRSENRMGGIDMPTPASTPQPTNRPLPAPMSVTSASVPDKSIWQKIYVHIPAFSIGVLLQMFIIVVGRCWNSTFDKTIRQFGYVRYVGEDISSIISSASQIRMGIDSCPLCEVKGDTDSPELIDHVLEHVHDFSLRSLPWPRPSEVDIGGEVGSFNHDNAEGAAITLWLDGYEHETEDIDPTLQLSTCDYERLAIITEQIRSEGEDKLGLDYGFADEHGDESAEAETDISHLTQHTTESANESLEEDTLYRCLDCSTITEWVLGDPITQCLKCQSKRIEPIKPENDPNHKAHYAAVLDSLEPRHSIPTARESTSGFRRLTDRLFSRKKPDDIGPQQHSSEASDNLVQFLGLKQKAVENQKAWKILINIYHRRLDSPTKTESMFANFIRDVQNEDSLPTLQPVTDPRSFLQVMVQFYLDPLKHLPPKDLTKPLSNYFINTSHRTLLHTLSEPRDAYKAIEEALYFGYRSIDLDVWNDERDQDHEANPSGEARPRQGTKAISRFLGLTKETGLIIPGSSKPLASQPDRMSHPSEPIVTDGYASMTQCGFREACQVIRKSAFVSTDLPLIVNLEVHAESDQQELMVKIMKDEWRDILIDKPLEGCDPRFRLPTLEDLRGRILIRLGTITSLSVPNSGEPDNDLPGERLHRQGRVPIIQSLAELGVYLRREKFEGFTDMRTRSPTHIFSMQESKVQELIATSATNLFRHNLDYFFRVYPSSARRGTSNLDPSRFWRYGIQMAGIVRHTADEGMMLNEGMFADESGWVLKPDGYRSSNKGTSNDLGAGPKKSLDLTIFAFKGQEFVTSTGREIKSLSSCMRLSLQINDEEQARMPRQHPEATEVESGALGYNVYFFVTRAEATIVPKLCILRLTFTDHSNEGLFAWASLRLDRLNQGFRLVQLYDSKGYFSACYTCSLLYGIPNLLGNSSKRIRVNLPNLVWKNKTLKWCARILNQGLNPTIRN</sequence>
<evidence type="ECO:0000259" key="3">
    <source>
        <dbReference type="PROSITE" id="PS50008"/>
    </source>
</evidence>
<dbReference type="PANTHER" id="PTHR10336">
    <property type="entry name" value="PHOSPHOINOSITIDE-SPECIFIC PHOSPHOLIPASE C FAMILY PROTEIN"/>
    <property type="match status" value="1"/>
</dbReference>
<evidence type="ECO:0000256" key="1">
    <source>
        <dbReference type="RuleBase" id="RU361133"/>
    </source>
</evidence>
<dbReference type="PANTHER" id="PTHR10336:SF82">
    <property type="entry name" value="PHOSPHOINOSITIDE PHOSPHOLIPASE C"/>
    <property type="match status" value="1"/>
</dbReference>
<comment type="catalytic activity">
    <reaction evidence="1">
        <text>a 1,2-diacyl-sn-glycero-3-phospho-(1D-myo-inositol-4,5-bisphosphate) + H2O = 1D-myo-inositol 1,4,5-trisphosphate + a 1,2-diacyl-sn-glycerol + H(+)</text>
        <dbReference type="Rhea" id="RHEA:33179"/>
        <dbReference type="ChEBI" id="CHEBI:15377"/>
        <dbReference type="ChEBI" id="CHEBI:15378"/>
        <dbReference type="ChEBI" id="CHEBI:17815"/>
        <dbReference type="ChEBI" id="CHEBI:58456"/>
        <dbReference type="ChEBI" id="CHEBI:203600"/>
        <dbReference type="EC" id="3.1.4.11"/>
    </reaction>
</comment>
<dbReference type="GO" id="GO:0016042">
    <property type="term" value="P:lipid catabolic process"/>
    <property type="evidence" value="ECO:0007669"/>
    <property type="project" value="UniProtKB-KW"/>
</dbReference>
<dbReference type="OrthoDB" id="20872at2759"/>
<dbReference type="SMART" id="SM00149">
    <property type="entry name" value="PLCYc"/>
    <property type="match status" value="1"/>
</dbReference>
<keyword evidence="1" id="KW-0442">Lipid degradation</keyword>
<comment type="caution">
    <text evidence="4">The sequence shown here is derived from an EMBL/GenBank/DDBJ whole genome shotgun (WGS) entry which is preliminary data.</text>
</comment>
<name>A0A8H5KE40_9HYPO</name>
<gene>
    <name evidence="4" type="ORF">FPHYL_1472</name>
</gene>
<dbReference type="Gene3D" id="3.20.20.190">
    <property type="entry name" value="Phosphatidylinositol (PI) phosphodiesterase"/>
    <property type="match status" value="1"/>
</dbReference>
<dbReference type="GO" id="GO:0004435">
    <property type="term" value="F:phosphatidylinositol-4,5-bisphosphate phospholipase C activity"/>
    <property type="evidence" value="ECO:0007669"/>
    <property type="project" value="UniProtKB-EC"/>
</dbReference>
<keyword evidence="1" id="KW-0378">Hydrolase</keyword>
<dbReference type="GO" id="GO:0051209">
    <property type="term" value="P:release of sequestered calcium ion into cytosol"/>
    <property type="evidence" value="ECO:0007669"/>
    <property type="project" value="TreeGrafter"/>
</dbReference>
<evidence type="ECO:0000256" key="2">
    <source>
        <dbReference type="SAM" id="MobiDB-lite"/>
    </source>
</evidence>
<feature type="domain" description="PI-PLC Y-box" evidence="3">
    <location>
        <begin position="887"/>
        <end position="1000"/>
    </location>
</feature>
<dbReference type="EMBL" id="JAAOAQ010000047">
    <property type="protein sequence ID" value="KAF5570196.1"/>
    <property type="molecule type" value="Genomic_DNA"/>
</dbReference>
<dbReference type="InterPro" id="IPR035892">
    <property type="entry name" value="C2_domain_sf"/>
</dbReference>
<protein>
    <recommendedName>
        <fullName evidence="1">Phosphoinositide phospholipase C</fullName>
        <ecNumber evidence="1">3.1.4.11</ecNumber>
    </recommendedName>
</protein>
<dbReference type="InterPro" id="IPR001192">
    <property type="entry name" value="PI-PLC_fam"/>
</dbReference>